<dbReference type="Pfam" id="PF02775">
    <property type="entry name" value="TPP_enzyme_C"/>
    <property type="match status" value="1"/>
</dbReference>
<dbReference type="SUPFAM" id="SSF52518">
    <property type="entry name" value="Thiamin diphosphate-binding fold (THDP-binding)"/>
    <property type="match status" value="2"/>
</dbReference>
<comment type="similarity">
    <text evidence="2 9">Belongs to the TPP enzyme family.</text>
</comment>
<dbReference type="EMBL" id="HG316455">
    <property type="protein sequence ID" value="CDF88466.1"/>
    <property type="molecule type" value="Genomic_DNA"/>
</dbReference>
<dbReference type="Pfam" id="PF02776">
    <property type="entry name" value="TPP_enzyme_N"/>
    <property type="match status" value="1"/>
</dbReference>
<sequence length="587" mass="66061">MHYTEVENLATTITIADYLFHRLKQLKVNTIFGLPGEFNAPLIDKLYSIQGLRWAGNTNELNAAYASDGYARLKGLGCIISTFGVGELSAINGIAGSYAEHVGVLHVVGMPPTSAQTRQLLLHHTLGNGDYTVFHRMATEVSCHSAVIVDTDFCAQEVDACISKAFTLQRPVYMGIPVNLVDMPVESHRLNQPLDLSVPPNDPNKENEVVEQILSHFYKAKHPVIIADACVTRHAVDAETRELCERTQFPLFVTPMGKGAVDESLPQFGGVYTGSISSPSVREVVGFVDFLIVIGCMLADFETSSFHFGYRAKELVLLYPTLVKFKHATYPDLNIKPLLQSLLSQLRESQLSYHTQPRQSMVIPKLELPSTHSLRQEWVWNQISQWFQERDIIITETGTSAFGINQTHFPHHTLGISQALWGSVGYSLGACLGAAMAATELSKTHRVVLFIGDGAFQLTAQELSTMIRWRLTPYIFIMNNQGYSVDRFLHSNASYYDIQPWDYSRLPEIFGAQDYESRKIVTVGDFQSMVKDPNFANAERIRILEIMLPPMDVPQALRERWVQDEKRELERRESVESVKRQKLLPPR</sequence>
<feature type="domain" description="Thiamine pyrophosphate enzyme central" evidence="11">
    <location>
        <begin position="210"/>
        <end position="343"/>
    </location>
</feature>
<dbReference type="Pfam" id="PF00205">
    <property type="entry name" value="TPP_enzyme_M"/>
    <property type="match status" value="1"/>
</dbReference>
<accession>A0A8J2X9A4</accession>
<dbReference type="FunFam" id="3.40.50.970:FF:000024">
    <property type="entry name" value="Pyruvate decarboxylase isozyme"/>
    <property type="match status" value="1"/>
</dbReference>
<dbReference type="PANTHER" id="PTHR43452">
    <property type="entry name" value="PYRUVATE DECARBOXYLASE"/>
    <property type="match status" value="1"/>
</dbReference>
<evidence type="ECO:0000256" key="8">
    <source>
        <dbReference type="PIRSR" id="PIRSR036565-2"/>
    </source>
</evidence>
<feature type="binding site" evidence="8">
    <location>
        <position position="480"/>
    </location>
    <ligand>
        <name>Mg(2+)</name>
        <dbReference type="ChEBI" id="CHEBI:18420"/>
    </ligand>
</feature>
<evidence type="ECO:0000313" key="14">
    <source>
        <dbReference type="EMBL" id="CDF88466.1"/>
    </source>
</evidence>
<feature type="region of interest" description="Disordered" evidence="10">
    <location>
        <begin position="566"/>
        <end position="587"/>
    </location>
</feature>
<comment type="cofactor">
    <cofactor evidence="1">
        <name>thiamine diphosphate</name>
        <dbReference type="ChEBI" id="CHEBI:58937"/>
    </cofactor>
</comment>
<dbReference type="InterPro" id="IPR047213">
    <property type="entry name" value="TPP_PYR_PDC_IPDC-like"/>
</dbReference>
<feature type="domain" description="Thiamine pyrophosphate enzyme TPP-binding" evidence="12">
    <location>
        <begin position="410"/>
        <end position="514"/>
    </location>
</feature>
<dbReference type="InterPro" id="IPR011766">
    <property type="entry name" value="TPP_enzyme_TPP-bd"/>
</dbReference>
<dbReference type="OrthoDB" id="3970464at2759"/>
<evidence type="ECO:0000256" key="10">
    <source>
        <dbReference type="SAM" id="MobiDB-lite"/>
    </source>
</evidence>
<feature type="domain" description="Thiamine pyrophosphate enzyme N-terminal TPP-binding" evidence="13">
    <location>
        <begin position="14"/>
        <end position="118"/>
    </location>
</feature>
<feature type="binding site" evidence="8">
    <location>
        <position position="453"/>
    </location>
    <ligand>
        <name>Mg(2+)</name>
        <dbReference type="ChEBI" id="CHEBI:18420"/>
    </ligand>
</feature>
<keyword evidence="5 8" id="KW-0460">Magnesium</keyword>
<evidence type="ECO:0000259" key="12">
    <source>
        <dbReference type="Pfam" id="PF02775"/>
    </source>
</evidence>
<keyword evidence="7" id="KW-0456">Lyase</keyword>
<dbReference type="GO" id="GO:0005634">
    <property type="term" value="C:nucleus"/>
    <property type="evidence" value="ECO:0007669"/>
    <property type="project" value="TreeGrafter"/>
</dbReference>
<evidence type="ECO:0000259" key="13">
    <source>
        <dbReference type="Pfam" id="PF02776"/>
    </source>
</evidence>
<evidence type="ECO:0000256" key="3">
    <source>
        <dbReference type="ARBA" id="ARBA00022723"/>
    </source>
</evidence>
<evidence type="ECO:0000313" key="15">
    <source>
        <dbReference type="Proteomes" id="UP000019375"/>
    </source>
</evidence>
<feature type="binding site" evidence="8">
    <location>
        <position position="482"/>
    </location>
    <ligand>
        <name>Mg(2+)</name>
        <dbReference type="ChEBI" id="CHEBI:18420"/>
    </ligand>
</feature>
<protein>
    <submittedName>
        <fullName evidence="14">BN860_10924g1_1</fullName>
    </submittedName>
</protein>
<reference evidence="15" key="1">
    <citation type="journal article" date="2013" name="Genome Announc.">
        <title>Genome sequence of the food spoilage yeast Zygosaccharomyces bailii CLIB 213(T).</title>
        <authorList>
            <person name="Galeote V."/>
            <person name="Bigey F."/>
            <person name="Devillers H."/>
            <person name="Neuveglise C."/>
            <person name="Dequin S."/>
        </authorList>
    </citation>
    <scope>NUCLEOTIDE SEQUENCE [LARGE SCALE GENOMIC DNA]</scope>
    <source>
        <strain evidence="15">CLIB 213 / ATCC 58445 / CBS 680 / CCRC 21525 / NBRC 1098 / NCYC 1416 / NRRL Y-2227</strain>
    </source>
</reference>
<dbReference type="PIRSF" id="PIRSF036565">
    <property type="entry name" value="Pyruvt_ip_decrb"/>
    <property type="match status" value="1"/>
</dbReference>
<dbReference type="GO" id="GO:0005829">
    <property type="term" value="C:cytosol"/>
    <property type="evidence" value="ECO:0007669"/>
    <property type="project" value="TreeGrafter"/>
</dbReference>
<evidence type="ECO:0000256" key="9">
    <source>
        <dbReference type="RuleBase" id="RU362132"/>
    </source>
</evidence>
<evidence type="ECO:0000256" key="5">
    <source>
        <dbReference type="ARBA" id="ARBA00022842"/>
    </source>
</evidence>
<dbReference type="CDD" id="cd07038">
    <property type="entry name" value="TPP_PYR_PDC_IPDC_like"/>
    <property type="match status" value="1"/>
</dbReference>
<dbReference type="CDD" id="cd02005">
    <property type="entry name" value="TPP_PDC_IPDC"/>
    <property type="match status" value="1"/>
</dbReference>
<dbReference type="GO" id="GO:0016831">
    <property type="term" value="F:carboxy-lyase activity"/>
    <property type="evidence" value="ECO:0007669"/>
    <property type="project" value="UniProtKB-KW"/>
</dbReference>
<keyword evidence="15" id="KW-1185">Reference proteome</keyword>
<keyword evidence="6 9" id="KW-0786">Thiamine pyrophosphate</keyword>
<keyword evidence="4" id="KW-0210">Decarboxylase</keyword>
<comment type="cofactor">
    <cofactor evidence="8">
        <name>Mg(2+)</name>
        <dbReference type="ChEBI" id="CHEBI:18420"/>
    </cofactor>
    <text evidence="8">Binds 1 Mg(2+) per subunit.</text>
</comment>
<dbReference type="GO" id="GO:0030976">
    <property type="term" value="F:thiamine pyrophosphate binding"/>
    <property type="evidence" value="ECO:0007669"/>
    <property type="project" value="InterPro"/>
</dbReference>
<organism evidence="14 15">
    <name type="scientific">Zygosaccharomyces bailii (strain CLIB 213 / ATCC 58445 / CBS 680 / BCRC 21525 / NBRC 1098 / NCYC 1416 / NRRL Y-2227)</name>
    <dbReference type="NCBI Taxonomy" id="1333698"/>
    <lineage>
        <taxon>Eukaryota</taxon>
        <taxon>Fungi</taxon>
        <taxon>Dikarya</taxon>
        <taxon>Ascomycota</taxon>
        <taxon>Saccharomycotina</taxon>
        <taxon>Saccharomycetes</taxon>
        <taxon>Saccharomycetales</taxon>
        <taxon>Saccharomycetaceae</taxon>
        <taxon>Zygosaccharomyces</taxon>
    </lineage>
</organism>
<dbReference type="Proteomes" id="UP000019375">
    <property type="component" value="Unassembled WGS sequence"/>
</dbReference>
<keyword evidence="3 8" id="KW-0479">Metal-binding</keyword>
<dbReference type="Gene3D" id="3.40.50.970">
    <property type="match status" value="2"/>
</dbReference>
<proteinExistence type="inferred from homology"/>
<dbReference type="Gene3D" id="3.40.50.1220">
    <property type="entry name" value="TPP-binding domain"/>
    <property type="match status" value="1"/>
</dbReference>
<dbReference type="GO" id="GO:0000287">
    <property type="term" value="F:magnesium ion binding"/>
    <property type="evidence" value="ECO:0007669"/>
    <property type="project" value="InterPro"/>
</dbReference>
<dbReference type="InterPro" id="IPR029035">
    <property type="entry name" value="DHS-like_NAD/FAD-binding_dom"/>
</dbReference>
<dbReference type="SUPFAM" id="SSF52467">
    <property type="entry name" value="DHS-like NAD/FAD-binding domain"/>
    <property type="match status" value="1"/>
</dbReference>
<dbReference type="GO" id="GO:0019752">
    <property type="term" value="P:carboxylic acid metabolic process"/>
    <property type="evidence" value="ECO:0007669"/>
    <property type="project" value="UniProtKB-ARBA"/>
</dbReference>
<dbReference type="AlphaFoldDB" id="A0A8J2X9A4"/>
<name>A0A8J2X9A4_ZYGB2</name>
<evidence type="ECO:0000259" key="11">
    <source>
        <dbReference type="Pfam" id="PF00205"/>
    </source>
</evidence>
<dbReference type="PANTHER" id="PTHR43452:SF30">
    <property type="entry name" value="PYRUVATE DECARBOXYLASE ISOZYME 1-RELATED"/>
    <property type="match status" value="1"/>
</dbReference>
<evidence type="ECO:0000256" key="4">
    <source>
        <dbReference type="ARBA" id="ARBA00022793"/>
    </source>
</evidence>
<dbReference type="InterPro" id="IPR029061">
    <property type="entry name" value="THDP-binding"/>
</dbReference>
<dbReference type="FunFam" id="3.40.50.970:FF:000019">
    <property type="entry name" value="Pyruvate decarboxylase isozyme"/>
    <property type="match status" value="1"/>
</dbReference>
<dbReference type="InterPro" id="IPR047214">
    <property type="entry name" value="TPP_PDC_IPDC"/>
</dbReference>
<evidence type="ECO:0000256" key="6">
    <source>
        <dbReference type="ARBA" id="ARBA00023052"/>
    </source>
</evidence>
<dbReference type="InterPro" id="IPR012110">
    <property type="entry name" value="PDC/IPDC-like"/>
</dbReference>
<evidence type="ECO:0000256" key="1">
    <source>
        <dbReference type="ARBA" id="ARBA00001964"/>
    </source>
</evidence>
<dbReference type="InterPro" id="IPR012001">
    <property type="entry name" value="Thiamin_PyroP_enz_TPP-bd_dom"/>
</dbReference>
<feature type="compositionally biased region" description="Basic and acidic residues" evidence="10">
    <location>
        <begin position="566"/>
        <end position="579"/>
    </location>
</feature>
<evidence type="ECO:0000256" key="7">
    <source>
        <dbReference type="ARBA" id="ARBA00023239"/>
    </source>
</evidence>
<evidence type="ECO:0000256" key="2">
    <source>
        <dbReference type="ARBA" id="ARBA00007812"/>
    </source>
</evidence>
<dbReference type="InterPro" id="IPR012000">
    <property type="entry name" value="Thiamin_PyroP_enz_cen_dom"/>
</dbReference>
<gene>
    <name evidence="14" type="ORF">BN860_10924g</name>
</gene>